<keyword evidence="1" id="KW-0472">Membrane</keyword>
<name>E3MVG3_CAERE</name>
<dbReference type="AlphaFoldDB" id="E3MVG3"/>
<organism evidence="3">
    <name type="scientific">Caenorhabditis remanei</name>
    <name type="common">Caenorhabditis vulgaris</name>
    <dbReference type="NCBI Taxonomy" id="31234"/>
    <lineage>
        <taxon>Eukaryota</taxon>
        <taxon>Metazoa</taxon>
        <taxon>Ecdysozoa</taxon>
        <taxon>Nematoda</taxon>
        <taxon>Chromadorea</taxon>
        <taxon>Rhabditida</taxon>
        <taxon>Rhabditina</taxon>
        <taxon>Rhabditomorpha</taxon>
        <taxon>Rhabditoidea</taxon>
        <taxon>Rhabditidae</taxon>
        <taxon>Peloderinae</taxon>
        <taxon>Caenorhabditis</taxon>
    </lineage>
</organism>
<evidence type="ECO:0000313" key="3">
    <source>
        <dbReference type="Proteomes" id="UP000008281"/>
    </source>
</evidence>
<reference evidence="2" key="1">
    <citation type="submission" date="2007-07" db="EMBL/GenBank/DDBJ databases">
        <title>PCAP assembly of the Caenorhabditis remanei genome.</title>
        <authorList>
            <consortium name="The Caenorhabditis remanei Sequencing Consortium"/>
            <person name="Wilson R.K."/>
        </authorList>
    </citation>
    <scope>NUCLEOTIDE SEQUENCE [LARGE SCALE GENOMIC DNA]</scope>
    <source>
        <strain evidence="2">PB4641</strain>
    </source>
</reference>
<gene>
    <name evidence="2" type="ORF">CRE_24615</name>
</gene>
<keyword evidence="1" id="KW-1133">Transmembrane helix</keyword>
<dbReference type="Proteomes" id="UP000008281">
    <property type="component" value="Unassembled WGS sequence"/>
</dbReference>
<accession>E3MVG3</accession>
<dbReference type="EMBL" id="DS268482">
    <property type="protein sequence ID" value="EFP10159.1"/>
    <property type="molecule type" value="Genomic_DNA"/>
</dbReference>
<evidence type="ECO:0000256" key="1">
    <source>
        <dbReference type="SAM" id="Phobius"/>
    </source>
</evidence>
<feature type="transmembrane region" description="Helical" evidence="1">
    <location>
        <begin position="23"/>
        <end position="51"/>
    </location>
</feature>
<keyword evidence="1" id="KW-0812">Transmembrane</keyword>
<keyword evidence="3" id="KW-1185">Reference proteome</keyword>
<proteinExistence type="predicted"/>
<feature type="transmembrane region" description="Helical" evidence="1">
    <location>
        <begin position="110"/>
        <end position="130"/>
    </location>
</feature>
<dbReference type="InParanoid" id="E3MVG3"/>
<sequence>MLLSIFQSSNEIPFVPFLISTEFIWILWFLTTAVNLSDCIYSIVLCVLIGYKLIDSLESQGVTEEEIFPVDYYKEQIEYTFYCLINIGYIIHLVQNTCLLQAFIRFNMKFEYYIGTIVCVAITSFTRYACIAKYQYFVNSHKLSCFTHLELGQVRFHRNPFRNWEGVIKRERNGEWVIDESS</sequence>
<dbReference type="HOGENOM" id="CLU_1483322_0_0_1"/>
<feature type="transmembrane region" description="Helical" evidence="1">
    <location>
        <begin position="81"/>
        <end position="104"/>
    </location>
</feature>
<evidence type="ECO:0000313" key="2">
    <source>
        <dbReference type="EMBL" id="EFP10159.1"/>
    </source>
</evidence>
<protein>
    <submittedName>
        <fullName evidence="2">Uncharacterized protein</fullName>
    </submittedName>
</protein>